<feature type="binding site" evidence="9">
    <location>
        <position position="125"/>
    </location>
    <ligand>
        <name>Zn(2+)</name>
        <dbReference type="ChEBI" id="CHEBI:29105"/>
        <note>catalytic</note>
    </ligand>
</feature>
<dbReference type="NCBIfam" id="TIGR00043">
    <property type="entry name" value="rRNA maturation RNase YbeY"/>
    <property type="match status" value="1"/>
</dbReference>
<gene>
    <name evidence="9 10" type="primary">ybeY</name>
    <name evidence="10" type="ORF">VXJ25_08250</name>
</gene>
<organism evidence="10 11">
    <name type="scientific">Olsenella absiana</name>
    <dbReference type="NCBI Taxonomy" id="3115222"/>
    <lineage>
        <taxon>Bacteria</taxon>
        <taxon>Bacillati</taxon>
        <taxon>Actinomycetota</taxon>
        <taxon>Coriobacteriia</taxon>
        <taxon>Coriobacteriales</taxon>
        <taxon>Atopobiaceae</taxon>
        <taxon>Olsenella</taxon>
    </lineage>
</organism>
<comment type="function">
    <text evidence="9">Single strand-specific metallo-endoribonuclease involved in late-stage 70S ribosome quality control and in maturation of the 3' terminus of the 16S rRNA.</text>
</comment>
<evidence type="ECO:0000313" key="10">
    <source>
        <dbReference type="EMBL" id="MEE6147969.1"/>
    </source>
</evidence>
<evidence type="ECO:0000256" key="1">
    <source>
        <dbReference type="ARBA" id="ARBA00010875"/>
    </source>
</evidence>
<dbReference type="Proteomes" id="UP001332931">
    <property type="component" value="Unassembled WGS sequence"/>
</dbReference>
<comment type="subcellular location">
    <subcellularLocation>
        <location evidence="9">Cytoplasm</location>
    </subcellularLocation>
</comment>
<evidence type="ECO:0000256" key="2">
    <source>
        <dbReference type="ARBA" id="ARBA00022517"/>
    </source>
</evidence>
<dbReference type="InterPro" id="IPR020549">
    <property type="entry name" value="YbeY_CS"/>
</dbReference>
<dbReference type="EC" id="3.1.-.-" evidence="9"/>
<dbReference type="HAMAP" id="MF_00009">
    <property type="entry name" value="Endoribonucl_YbeY"/>
    <property type="match status" value="1"/>
</dbReference>
<keyword evidence="7 9" id="KW-0378">Hydrolase</keyword>
<dbReference type="EMBL" id="JAZGJQ010000010">
    <property type="protein sequence ID" value="MEE6147969.1"/>
    <property type="molecule type" value="Genomic_DNA"/>
</dbReference>
<dbReference type="PROSITE" id="PS01306">
    <property type="entry name" value="UPF0054"/>
    <property type="match status" value="1"/>
</dbReference>
<feature type="binding site" evidence="9">
    <location>
        <position position="129"/>
    </location>
    <ligand>
        <name>Zn(2+)</name>
        <dbReference type="ChEBI" id="CHEBI:29105"/>
        <note>catalytic</note>
    </ligand>
</feature>
<keyword evidence="9" id="KW-0963">Cytoplasm</keyword>
<evidence type="ECO:0000256" key="7">
    <source>
        <dbReference type="ARBA" id="ARBA00022801"/>
    </source>
</evidence>
<dbReference type="PANTHER" id="PTHR46986">
    <property type="entry name" value="ENDORIBONUCLEASE YBEY, CHLOROPLASTIC"/>
    <property type="match status" value="1"/>
</dbReference>
<keyword evidence="8 9" id="KW-0862">Zinc</keyword>
<protein>
    <recommendedName>
        <fullName evidence="9">Endoribonuclease YbeY</fullName>
        <ecNumber evidence="9">3.1.-.-</ecNumber>
    </recommendedName>
</protein>
<keyword evidence="5 9" id="KW-0479">Metal-binding</keyword>
<evidence type="ECO:0000313" key="11">
    <source>
        <dbReference type="Proteomes" id="UP001332931"/>
    </source>
</evidence>
<comment type="similarity">
    <text evidence="1 9">Belongs to the endoribonuclease YbeY family.</text>
</comment>
<proteinExistence type="inferred from homology"/>
<dbReference type="Pfam" id="PF02130">
    <property type="entry name" value="YbeY"/>
    <property type="match status" value="1"/>
</dbReference>
<evidence type="ECO:0000256" key="4">
    <source>
        <dbReference type="ARBA" id="ARBA00022722"/>
    </source>
</evidence>
<keyword evidence="4 9" id="KW-0540">Nuclease</keyword>
<dbReference type="PANTHER" id="PTHR46986:SF1">
    <property type="entry name" value="ENDORIBONUCLEASE YBEY, CHLOROPLASTIC"/>
    <property type="match status" value="1"/>
</dbReference>
<name>A0ABU7RBJ2_9ACTN</name>
<dbReference type="RefSeq" id="WP_330958734.1">
    <property type="nucleotide sequence ID" value="NZ_JAZGJQ010000010.1"/>
</dbReference>
<feature type="binding site" evidence="9">
    <location>
        <position position="135"/>
    </location>
    <ligand>
        <name>Zn(2+)</name>
        <dbReference type="ChEBI" id="CHEBI:29105"/>
        <note>catalytic</note>
    </ligand>
</feature>
<evidence type="ECO:0000256" key="9">
    <source>
        <dbReference type="HAMAP-Rule" id="MF_00009"/>
    </source>
</evidence>
<evidence type="ECO:0000256" key="5">
    <source>
        <dbReference type="ARBA" id="ARBA00022723"/>
    </source>
</evidence>
<accession>A0ABU7RBJ2</accession>
<dbReference type="SUPFAM" id="SSF55486">
    <property type="entry name" value="Metalloproteases ('zincins'), catalytic domain"/>
    <property type="match status" value="1"/>
</dbReference>
<dbReference type="InterPro" id="IPR002036">
    <property type="entry name" value="YbeY"/>
</dbReference>
<reference evidence="10 11" key="1">
    <citation type="submission" date="2024-01" db="EMBL/GenBank/DDBJ databases">
        <title>Description of Olsenella sp. nov., isolated from pig feces.</title>
        <authorList>
            <person name="Chang Y.-H."/>
        </authorList>
    </citation>
    <scope>NUCLEOTIDE SEQUENCE [LARGE SCALE GENOMIC DNA]</scope>
    <source>
        <strain evidence="10 11">YH-ols2223</strain>
    </source>
</reference>
<dbReference type="Gene3D" id="3.40.390.30">
    <property type="entry name" value="Metalloproteases ('zincins'), catalytic domain"/>
    <property type="match status" value="1"/>
</dbReference>
<keyword evidence="6 9" id="KW-0255">Endonuclease</keyword>
<keyword evidence="11" id="KW-1185">Reference proteome</keyword>
<comment type="caution">
    <text evidence="10">The sequence shown here is derived from an EMBL/GenBank/DDBJ whole genome shotgun (WGS) entry which is preliminary data.</text>
</comment>
<evidence type="ECO:0000256" key="3">
    <source>
        <dbReference type="ARBA" id="ARBA00022552"/>
    </source>
</evidence>
<comment type="cofactor">
    <cofactor evidence="9">
        <name>Zn(2+)</name>
        <dbReference type="ChEBI" id="CHEBI:29105"/>
    </cofactor>
    <text evidence="9">Binds 1 zinc ion.</text>
</comment>
<keyword evidence="2 9" id="KW-0690">Ribosome biogenesis</keyword>
<evidence type="ECO:0000256" key="8">
    <source>
        <dbReference type="ARBA" id="ARBA00022833"/>
    </source>
</evidence>
<dbReference type="InterPro" id="IPR023091">
    <property type="entry name" value="MetalPrtase_cat_dom_sf_prd"/>
</dbReference>
<sequence length="175" mass="18700">MGASQASEELFDISHEDGVEAPLTDDEIRRTVAFVLAEEGVTRPCLVSVSLVGDGRIHELNREWRGVDRATDVISLECERPDDPDLADGEPCELGDIALAPAYIERQAAGFGTSPAAEFTLLLVHGTLHLLGYDHIEDADAEVMEAREDELVSALLGGAGLGHVTTTRHRGAEGA</sequence>
<evidence type="ECO:0000256" key="6">
    <source>
        <dbReference type="ARBA" id="ARBA00022759"/>
    </source>
</evidence>
<keyword evidence="3 9" id="KW-0698">rRNA processing</keyword>